<feature type="region of interest" description="Disordered" evidence="1">
    <location>
        <begin position="136"/>
        <end position="179"/>
    </location>
</feature>
<sequence>MKKRLSKVSILALSLLLLVGMVASVSAANGTNGQAGLRQGNAAGQQKAQTALQVVSDLTGLSVADIRSQRVEGKSLAAIAESKGVSEQAVIDKVIAERTAVLDELKADNKISGEQYQACLNNMADKIKANVERTAVGPRNGNQRGQGRGHMQGFGQGQGRGAGCGQNQANCPYAAPANK</sequence>
<evidence type="ECO:0000256" key="1">
    <source>
        <dbReference type="SAM" id="MobiDB-lite"/>
    </source>
</evidence>
<evidence type="ECO:0008006" key="5">
    <source>
        <dbReference type="Google" id="ProtNLM"/>
    </source>
</evidence>
<keyword evidence="4" id="KW-1185">Reference proteome</keyword>
<proteinExistence type="predicted"/>
<name>Q0AWC4_SYNWW</name>
<dbReference type="EMBL" id="CP000448">
    <property type="protein sequence ID" value="ABI68980.1"/>
    <property type="molecule type" value="Genomic_DNA"/>
</dbReference>
<feature type="compositionally biased region" description="Gly residues" evidence="1">
    <location>
        <begin position="144"/>
        <end position="164"/>
    </location>
</feature>
<dbReference type="HOGENOM" id="CLU_1502766_0_0_9"/>
<dbReference type="STRING" id="335541.Swol_1682"/>
<feature type="chain" id="PRO_5004168575" description="DUF2680 domain-containing protein" evidence="2">
    <location>
        <begin position="28"/>
        <end position="179"/>
    </location>
</feature>
<accession>Q0AWC4</accession>
<evidence type="ECO:0000313" key="3">
    <source>
        <dbReference type="EMBL" id="ABI68980.1"/>
    </source>
</evidence>
<evidence type="ECO:0000313" key="4">
    <source>
        <dbReference type="Proteomes" id="UP000001968"/>
    </source>
</evidence>
<dbReference type="RefSeq" id="WP_011641078.1">
    <property type="nucleotide sequence ID" value="NC_008346.1"/>
</dbReference>
<dbReference type="AlphaFoldDB" id="Q0AWC4"/>
<keyword evidence="2" id="KW-0732">Signal</keyword>
<feature type="signal peptide" evidence="2">
    <location>
        <begin position="1"/>
        <end position="27"/>
    </location>
</feature>
<organism evidence="3 4">
    <name type="scientific">Syntrophomonas wolfei subsp. wolfei (strain DSM 2245B / Goettingen)</name>
    <dbReference type="NCBI Taxonomy" id="335541"/>
    <lineage>
        <taxon>Bacteria</taxon>
        <taxon>Bacillati</taxon>
        <taxon>Bacillota</taxon>
        <taxon>Clostridia</taxon>
        <taxon>Eubacteriales</taxon>
        <taxon>Syntrophomonadaceae</taxon>
        <taxon>Syntrophomonas</taxon>
    </lineage>
</organism>
<dbReference type="OrthoDB" id="1727150at2"/>
<dbReference type="Proteomes" id="UP000001968">
    <property type="component" value="Chromosome"/>
</dbReference>
<gene>
    <name evidence="3" type="ordered locus">Swol_1682</name>
</gene>
<evidence type="ECO:0000256" key="2">
    <source>
        <dbReference type="SAM" id="SignalP"/>
    </source>
</evidence>
<protein>
    <recommendedName>
        <fullName evidence="5">DUF2680 domain-containing protein</fullName>
    </recommendedName>
</protein>
<dbReference type="eggNOG" id="ENOG5033HJQ">
    <property type="taxonomic scope" value="Bacteria"/>
</dbReference>
<reference evidence="4" key="1">
    <citation type="journal article" date="2010" name="Environ. Microbiol.">
        <title>The genome of Syntrophomonas wolfei: new insights into syntrophic metabolism and biohydrogen production.</title>
        <authorList>
            <person name="Sieber J.R."/>
            <person name="Sims D.R."/>
            <person name="Han C."/>
            <person name="Kim E."/>
            <person name="Lykidis A."/>
            <person name="Lapidus A.L."/>
            <person name="McDonnald E."/>
            <person name="Rohlin L."/>
            <person name="Culley D.E."/>
            <person name="Gunsalus R."/>
            <person name="McInerney M.J."/>
        </authorList>
    </citation>
    <scope>NUCLEOTIDE SEQUENCE [LARGE SCALE GENOMIC DNA]</scope>
    <source>
        <strain evidence="4">DSM 2245B / Goettingen</strain>
    </source>
</reference>
<dbReference type="KEGG" id="swo:Swol_1682"/>